<evidence type="ECO:0000256" key="9">
    <source>
        <dbReference type="SAM" id="SignalP"/>
    </source>
</evidence>
<gene>
    <name evidence="11" type="ORF">GE061_009800</name>
</gene>
<dbReference type="InterPro" id="IPR000719">
    <property type="entry name" value="Prot_kinase_dom"/>
</dbReference>
<dbReference type="Gene3D" id="1.10.510.10">
    <property type="entry name" value="Transferase(Phosphotransferase) domain 1"/>
    <property type="match status" value="1"/>
</dbReference>
<feature type="region of interest" description="Disordered" evidence="8">
    <location>
        <begin position="350"/>
        <end position="381"/>
    </location>
</feature>
<dbReference type="GO" id="GO:0005634">
    <property type="term" value="C:nucleus"/>
    <property type="evidence" value="ECO:0007669"/>
    <property type="project" value="TreeGrafter"/>
</dbReference>
<dbReference type="EMBL" id="WIXP02000002">
    <property type="protein sequence ID" value="KAF6215051.1"/>
    <property type="molecule type" value="Genomic_DNA"/>
</dbReference>
<dbReference type="Gene3D" id="1.25.40.430">
    <property type="match status" value="1"/>
</dbReference>
<feature type="binding site" evidence="7">
    <location>
        <position position="604"/>
    </location>
    <ligand>
        <name>ATP</name>
        <dbReference type="ChEBI" id="CHEBI:30616"/>
    </ligand>
</feature>
<evidence type="ECO:0000256" key="2">
    <source>
        <dbReference type="ARBA" id="ARBA00022454"/>
    </source>
</evidence>
<keyword evidence="9" id="KW-0732">Signal</keyword>
<feature type="domain" description="Protein kinase" evidence="10">
    <location>
        <begin position="577"/>
        <end position="844"/>
    </location>
</feature>
<dbReference type="PROSITE" id="PS00108">
    <property type="entry name" value="PROTEIN_KINASE_ST"/>
    <property type="match status" value="1"/>
</dbReference>
<feature type="chain" id="PRO_5035914236" description="Protein kinase domain-containing protein" evidence="9">
    <location>
        <begin position="20"/>
        <end position="859"/>
    </location>
</feature>
<dbReference type="GO" id="GO:0051754">
    <property type="term" value="P:meiotic sister chromatid cohesion, centromeric"/>
    <property type="evidence" value="ECO:0007669"/>
    <property type="project" value="TreeGrafter"/>
</dbReference>
<comment type="caution">
    <text evidence="11">The sequence shown here is derived from an EMBL/GenBank/DDBJ whole genome shotgun (WGS) entry which is preliminary data.</text>
</comment>
<keyword evidence="12" id="KW-1185">Reference proteome</keyword>
<dbReference type="PROSITE" id="PS50011">
    <property type="entry name" value="PROTEIN_KINASE_DOM"/>
    <property type="match status" value="1"/>
</dbReference>
<evidence type="ECO:0000256" key="3">
    <source>
        <dbReference type="ARBA" id="ARBA00022741"/>
    </source>
</evidence>
<evidence type="ECO:0000259" key="10">
    <source>
        <dbReference type="PROSITE" id="PS50011"/>
    </source>
</evidence>
<keyword evidence="3 7" id="KW-0547">Nucleotide-binding</keyword>
<dbReference type="PROSITE" id="PS00107">
    <property type="entry name" value="PROTEIN_KINASE_ATP"/>
    <property type="match status" value="1"/>
</dbReference>
<dbReference type="InterPro" id="IPR011009">
    <property type="entry name" value="Kinase-like_dom_sf"/>
</dbReference>
<dbReference type="InterPro" id="IPR017441">
    <property type="entry name" value="Protein_kinase_ATP_BS"/>
</dbReference>
<keyword evidence="2" id="KW-0158">Chromosome</keyword>
<keyword evidence="6" id="KW-0137">Centromere</keyword>
<feature type="region of interest" description="Disordered" evidence="8">
    <location>
        <begin position="477"/>
        <end position="496"/>
    </location>
</feature>
<evidence type="ECO:0000256" key="4">
    <source>
        <dbReference type="ARBA" id="ARBA00022838"/>
    </source>
</evidence>
<organism evidence="11 12">
    <name type="scientific">Apolygus lucorum</name>
    <name type="common">Small green plant bug</name>
    <name type="synonym">Lygocoris lucorum</name>
    <dbReference type="NCBI Taxonomy" id="248454"/>
    <lineage>
        <taxon>Eukaryota</taxon>
        <taxon>Metazoa</taxon>
        <taxon>Ecdysozoa</taxon>
        <taxon>Arthropoda</taxon>
        <taxon>Hexapoda</taxon>
        <taxon>Insecta</taxon>
        <taxon>Pterygota</taxon>
        <taxon>Neoptera</taxon>
        <taxon>Paraneoptera</taxon>
        <taxon>Hemiptera</taxon>
        <taxon>Heteroptera</taxon>
        <taxon>Panheteroptera</taxon>
        <taxon>Cimicomorpha</taxon>
        <taxon>Miridae</taxon>
        <taxon>Mirini</taxon>
        <taxon>Apolygus</taxon>
    </lineage>
</organism>
<dbReference type="Pfam" id="PF00069">
    <property type="entry name" value="Pkinase"/>
    <property type="match status" value="1"/>
</dbReference>
<evidence type="ECO:0000256" key="1">
    <source>
        <dbReference type="ARBA" id="ARBA00004629"/>
    </source>
</evidence>
<evidence type="ECO:0000256" key="6">
    <source>
        <dbReference type="ARBA" id="ARBA00023328"/>
    </source>
</evidence>
<protein>
    <recommendedName>
        <fullName evidence="10">Protein kinase domain-containing protein</fullName>
    </recommendedName>
</protein>
<feature type="signal peptide" evidence="9">
    <location>
        <begin position="1"/>
        <end position="19"/>
    </location>
</feature>
<dbReference type="PANTHER" id="PTHR14030">
    <property type="entry name" value="MITOTIC CHECKPOINT SERINE/THREONINE-PROTEIN KINASE BUB1"/>
    <property type="match status" value="1"/>
</dbReference>
<evidence type="ECO:0000256" key="8">
    <source>
        <dbReference type="SAM" id="MobiDB-lite"/>
    </source>
</evidence>
<dbReference type="AlphaFoldDB" id="A0A8S9Y3B1"/>
<evidence type="ECO:0000313" key="11">
    <source>
        <dbReference type="EMBL" id="KAF6215051.1"/>
    </source>
</evidence>
<accession>A0A8S9Y3B1</accession>
<dbReference type="GO" id="GO:0007094">
    <property type="term" value="P:mitotic spindle assembly checkpoint signaling"/>
    <property type="evidence" value="ECO:0007669"/>
    <property type="project" value="InterPro"/>
</dbReference>
<dbReference type="GO" id="GO:0004672">
    <property type="term" value="F:protein kinase activity"/>
    <property type="evidence" value="ECO:0007669"/>
    <property type="project" value="InterPro"/>
</dbReference>
<evidence type="ECO:0000256" key="5">
    <source>
        <dbReference type="ARBA" id="ARBA00022840"/>
    </source>
</evidence>
<dbReference type="InterPro" id="IPR008271">
    <property type="entry name" value="Ser/Thr_kinase_AS"/>
</dbReference>
<dbReference type="PANTHER" id="PTHR14030:SF4">
    <property type="entry name" value="BUB1 KINASE, ISOFORM A-RELATED"/>
    <property type="match status" value="1"/>
</dbReference>
<dbReference type="GO" id="GO:0000776">
    <property type="term" value="C:kinetochore"/>
    <property type="evidence" value="ECO:0007669"/>
    <property type="project" value="UniProtKB-KW"/>
</dbReference>
<dbReference type="SUPFAM" id="SSF56112">
    <property type="entry name" value="Protein kinase-like (PK-like)"/>
    <property type="match status" value="1"/>
</dbReference>
<feature type="compositionally biased region" description="Basic and acidic residues" evidence="8">
    <location>
        <begin position="480"/>
        <end position="495"/>
    </location>
</feature>
<keyword evidence="5 7" id="KW-0067">ATP-binding</keyword>
<proteinExistence type="predicted"/>
<dbReference type="OrthoDB" id="248495at2759"/>
<dbReference type="SMART" id="SM00220">
    <property type="entry name" value="S_TKc"/>
    <property type="match status" value="1"/>
</dbReference>
<evidence type="ECO:0000256" key="7">
    <source>
        <dbReference type="PROSITE-ProRule" id="PRU10141"/>
    </source>
</evidence>
<reference evidence="11" key="1">
    <citation type="journal article" date="2021" name="Mol. Ecol. Resour.">
        <title>Apolygus lucorum genome provides insights into omnivorousness and mesophyll feeding.</title>
        <authorList>
            <person name="Liu Y."/>
            <person name="Liu H."/>
            <person name="Wang H."/>
            <person name="Huang T."/>
            <person name="Liu B."/>
            <person name="Yang B."/>
            <person name="Yin L."/>
            <person name="Li B."/>
            <person name="Zhang Y."/>
            <person name="Zhang S."/>
            <person name="Jiang F."/>
            <person name="Zhang X."/>
            <person name="Ren Y."/>
            <person name="Wang B."/>
            <person name="Wang S."/>
            <person name="Lu Y."/>
            <person name="Wu K."/>
            <person name="Fan W."/>
            <person name="Wang G."/>
        </authorList>
    </citation>
    <scope>NUCLEOTIDE SEQUENCE</scope>
    <source>
        <strain evidence="11">12Hb</strain>
    </source>
</reference>
<dbReference type="GO" id="GO:0032991">
    <property type="term" value="C:protein-containing complex"/>
    <property type="evidence" value="ECO:0007669"/>
    <property type="project" value="UniProtKB-ARBA"/>
</dbReference>
<keyword evidence="4" id="KW-0995">Kinetochore</keyword>
<dbReference type="InterPro" id="IPR015661">
    <property type="entry name" value="Bub1/Mad3"/>
</dbReference>
<dbReference type="Proteomes" id="UP000466442">
    <property type="component" value="Unassembled WGS sequence"/>
</dbReference>
<sequence length="859" mass="96133">MRILLTVAVFLSVEEVGGGRRQSESLKPGGGQWLDGGPQSRQAFTLGATKVSQGIQCKGSQATLQPNPLNVYQSYYDRSVAQQSSVLYVNWANHLVASGDFAGADKIFKMGIEKTSSAQKADLNKAFEKFLAVVGRKFLDGELSTKKEANCAKCDVQQSAAPAAEDVKAIEMNPGKAGCWEDFETAVAYFDPPDVKSIRMYPKDKVYKDAGKEYSLEEIKAADYFEKLKLKEQLQVQKLKEKTNKVSIMSFDPPGDGDSVMKDGAFPTPLLPCFGKEDSIAAQSFTTRTKLAMHLVQNMWSSPTPEVQPPTLTKNEETKQKTAFPIYVDDNPETPKAADKKPVAPFQVFADSPDDVSKNNKNPVSHAKKSSTAKKNGLQTKSNILSERKLKIGEVAEEPKAAVKQQLHFEKEDANEMLAEKLSGTTVSDTPFAGFKPLYPVEQGKDDFSDITCNTKAFNFALPSSTPVQQRKSLAPYHSIHQDSKSNTPRDERPSFHTQQNLSVILEASKERCSSSDVPKPLTVEDCNDVDPFCPLMNERLLTLLNFPQPHHMDGYQLVNTNLPTISKNIRLGNETFTTYGDLGKGAYARVVRASCENSNVALKIEKPACKWEYYIAKEIQRRVDTKTLSGFMDIKTAYIFSNGSILVTEWAKHGSLLNIINLYKQHTGKVLEPVLSLHFAIEVTRAVEYLHKCKIIHGDIKPDNFVVRSLPTVNETEPCLMLIDFGRSIDMSLFPEGTKFSRVVTTEGFQCNEMKEQRPWTYQSDLYGLAGTIHCLLVGEYMKTTKKNDEWKLHKGLPRNMKRELWDPIFHQLLNVPSCDQLPNLTEIRKTLETAFADYNPYVKVQYFNHISNIVMGK</sequence>
<name>A0A8S9Y3B1_APOLU</name>
<comment type="subcellular location">
    <subcellularLocation>
        <location evidence="1">Chromosome</location>
        <location evidence="1">Centromere</location>
        <location evidence="1">Kinetochore</location>
    </subcellularLocation>
</comment>
<dbReference type="GO" id="GO:0005524">
    <property type="term" value="F:ATP binding"/>
    <property type="evidence" value="ECO:0007669"/>
    <property type="project" value="UniProtKB-UniRule"/>
</dbReference>
<evidence type="ECO:0000313" key="12">
    <source>
        <dbReference type="Proteomes" id="UP000466442"/>
    </source>
</evidence>